<dbReference type="AlphaFoldDB" id="A0AAD4NF28"/>
<reference evidence="2" key="1">
    <citation type="submission" date="2022-01" db="EMBL/GenBank/DDBJ databases">
        <title>Genome Sequence Resource for Two Populations of Ditylenchus destructor, the Migratory Endoparasitic Phytonematode.</title>
        <authorList>
            <person name="Zhang H."/>
            <person name="Lin R."/>
            <person name="Xie B."/>
        </authorList>
    </citation>
    <scope>NUCLEOTIDE SEQUENCE</scope>
    <source>
        <strain evidence="2">BazhouSP</strain>
    </source>
</reference>
<sequence>MGPRVFTEPGQQQEGPAPQLMHNIGDEQAQTDKITYALQQMQMVNSPEKRRIKTFKWDCISYVRLAHPLPTNRCECVVSCSGLRCPPSPPTMSLDSKDKEDSLSPSLSHHLL</sequence>
<dbReference type="Proteomes" id="UP001201812">
    <property type="component" value="Unassembled WGS sequence"/>
</dbReference>
<gene>
    <name evidence="2" type="ORF">DdX_03456</name>
</gene>
<accession>A0AAD4NF28</accession>
<organism evidence="2 3">
    <name type="scientific">Ditylenchus destructor</name>
    <dbReference type="NCBI Taxonomy" id="166010"/>
    <lineage>
        <taxon>Eukaryota</taxon>
        <taxon>Metazoa</taxon>
        <taxon>Ecdysozoa</taxon>
        <taxon>Nematoda</taxon>
        <taxon>Chromadorea</taxon>
        <taxon>Rhabditida</taxon>
        <taxon>Tylenchina</taxon>
        <taxon>Tylenchomorpha</taxon>
        <taxon>Sphaerularioidea</taxon>
        <taxon>Anguinidae</taxon>
        <taxon>Anguininae</taxon>
        <taxon>Ditylenchus</taxon>
    </lineage>
</organism>
<protein>
    <submittedName>
        <fullName evidence="2">Uncharacterized protein</fullName>
    </submittedName>
</protein>
<evidence type="ECO:0000313" key="3">
    <source>
        <dbReference type="Proteomes" id="UP001201812"/>
    </source>
</evidence>
<keyword evidence="3" id="KW-1185">Reference proteome</keyword>
<feature type="region of interest" description="Disordered" evidence="1">
    <location>
        <begin position="86"/>
        <end position="112"/>
    </location>
</feature>
<proteinExistence type="predicted"/>
<feature type="compositionally biased region" description="Low complexity" evidence="1">
    <location>
        <begin position="103"/>
        <end position="112"/>
    </location>
</feature>
<dbReference type="EMBL" id="JAKKPZ010000003">
    <property type="protein sequence ID" value="KAI1723302.1"/>
    <property type="molecule type" value="Genomic_DNA"/>
</dbReference>
<name>A0AAD4NF28_9BILA</name>
<evidence type="ECO:0000256" key="1">
    <source>
        <dbReference type="SAM" id="MobiDB-lite"/>
    </source>
</evidence>
<evidence type="ECO:0000313" key="2">
    <source>
        <dbReference type="EMBL" id="KAI1723302.1"/>
    </source>
</evidence>
<comment type="caution">
    <text evidence="2">The sequence shown here is derived from an EMBL/GenBank/DDBJ whole genome shotgun (WGS) entry which is preliminary data.</text>
</comment>